<dbReference type="SMART" id="SM00642">
    <property type="entry name" value="Aamy"/>
    <property type="match status" value="1"/>
</dbReference>
<keyword evidence="1" id="KW-0378">Hydrolase</keyword>
<dbReference type="GO" id="GO:0005975">
    <property type="term" value="P:carbohydrate metabolic process"/>
    <property type="evidence" value="ECO:0007669"/>
    <property type="project" value="InterPro"/>
</dbReference>
<dbReference type="EMBL" id="DTPE01000222">
    <property type="protein sequence ID" value="HGE75594.1"/>
    <property type="molecule type" value="Genomic_DNA"/>
</dbReference>
<gene>
    <name evidence="4" type="ORF">ENX73_05665</name>
</gene>
<reference evidence="4" key="1">
    <citation type="journal article" date="2020" name="mSystems">
        <title>Genome- and Community-Level Interaction Insights into Carbon Utilization and Element Cycling Functions of Hydrothermarchaeota in Hydrothermal Sediment.</title>
        <authorList>
            <person name="Zhou Z."/>
            <person name="Liu Y."/>
            <person name="Xu W."/>
            <person name="Pan J."/>
            <person name="Luo Z.H."/>
            <person name="Li M."/>
        </authorList>
    </citation>
    <scope>NUCLEOTIDE SEQUENCE [LARGE SCALE GENOMIC DNA]</scope>
    <source>
        <strain evidence="4">SpSt-966</strain>
    </source>
</reference>
<name>A0A7V3RF93_9BACT</name>
<dbReference type="PANTHER" id="PTHR10357">
    <property type="entry name" value="ALPHA-AMYLASE FAMILY MEMBER"/>
    <property type="match status" value="1"/>
</dbReference>
<dbReference type="InterPro" id="IPR045857">
    <property type="entry name" value="O16G_dom_2"/>
</dbReference>
<evidence type="ECO:0000256" key="2">
    <source>
        <dbReference type="ARBA" id="ARBA00023295"/>
    </source>
</evidence>
<evidence type="ECO:0000259" key="3">
    <source>
        <dbReference type="SMART" id="SM00642"/>
    </source>
</evidence>
<dbReference type="AlphaFoldDB" id="A0A7V3RF93"/>
<evidence type="ECO:0000256" key="1">
    <source>
        <dbReference type="ARBA" id="ARBA00022801"/>
    </source>
</evidence>
<protein>
    <recommendedName>
        <fullName evidence="3">Glycosyl hydrolase family 13 catalytic domain-containing protein</fullName>
    </recommendedName>
</protein>
<sequence>MIVYQIMVDRFSKVDQKQNVKSWDLPVEGGIHEFYGGNLKGITSRIDHIVSLDVDAIYLTPIFESSTYHRYDTLNYFKIDPMVGTDEELRELVDKFHSKGIKVFLDGVFNHANSKSEVARQMGSGKFWRGFHDLAELRLEDSQTMKFIFSVIEHWMNFGIDGFRIDCANDIGMVHLDEIRNKIHEFGGEMIGEIMTYAKDWMDHLDGVMNYFFREGTLSLLKGELPIDDYVLAMNEMVEKYPLEKLLNSWTMISSHDTPRLSNVLDEERKVRLAIATQYIFAGHPMVYYGEEVGMNGGQDPFNRSPMAWNRENDRILFYKRMGKIRKDLEVLTNGKIKVWRAGNLVSILRYDEWEKFVIFLMNPTYSMIETKVMLPYSYAFDGLEMEDLNGGKKMKIFSGSINIKLDPFDFALLTPKDDIESYTFFKKR</sequence>
<feature type="domain" description="Glycosyl hydrolase family 13 catalytic" evidence="3">
    <location>
        <begin position="5"/>
        <end position="326"/>
    </location>
</feature>
<proteinExistence type="predicted"/>
<dbReference type="Pfam" id="PF00128">
    <property type="entry name" value="Alpha-amylase"/>
    <property type="match status" value="2"/>
</dbReference>
<dbReference type="InterPro" id="IPR006047">
    <property type="entry name" value="GH13_cat_dom"/>
</dbReference>
<dbReference type="Gene3D" id="3.20.20.80">
    <property type="entry name" value="Glycosidases"/>
    <property type="match status" value="2"/>
</dbReference>
<evidence type="ECO:0000313" key="4">
    <source>
        <dbReference type="EMBL" id="HGE75594.1"/>
    </source>
</evidence>
<dbReference type="GO" id="GO:0016798">
    <property type="term" value="F:hydrolase activity, acting on glycosyl bonds"/>
    <property type="evidence" value="ECO:0007669"/>
    <property type="project" value="UniProtKB-KW"/>
</dbReference>
<dbReference type="SUPFAM" id="SSF51445">
    <property type="entry name" value="(Trans)glycosidases"/>
    <property type="match status" value="1"/>
</dbReference>
<organism evidence="4">
    <name type="scientific">Mesoaciditoga lauensis</name>
    <dbReference type="NCBI Taxonomy" id="1495039"/>
    <lineage>
        <taxon>Bacteria</taxon>
        <taxon>Thermotogati</taxon>
        <taxon>Thermotogota</taxon>
        <taxon>Thermotogae</taxon>
        <taxon>Mesoaciditogales</taxon>
        <taxon>Mesoaciditogaceae</taxon>
        <taxon>Mesoaciditoga</taxon>
    </lineage>
</organism>
<accession>A0A7V3RF93</accession>
<dbReference type="InterPro" id="IPR017853">
    <property type="entry name" value="GH"/>
</dbReference>
<dbReference type="PANTHER" id="PTHR10357:SF210">
    <property type="entry name" value="MALTODEXTRIN GLUCOSIDASE"/>
    <property type="match status" value="1"/>
</dbReference>
<dbReference type="Gene3D" id="3.90.400.10">
    <property type="entry name" value="Oligo-1,6-glucosidase, Domain 2"/>
    <property type="match status" value="2"/>
</dbReference>
<comment type="caution">
    <text evidence="4">The sequence shown here is derived from an EMBL/GenBank/DDBJ whole genome shotgun (WGS) entry which is preliminary data.</text>
</comment>
<keyword evidence="2" id="KW-0326">Glycosidase</keyword>